<dbReference type="InterPro" id="IPR051611">
    <property type="entry name" value="ECF_transporter_component"/>
</dbReference>
<evidence type="ECO:0000256" key="1">
    <source>
        <dbReference type="ARBA" id="ARBA00004651"/>
    </source>
</evidence>
<dbReference type="InterPro" id="IPR012809">
    <property type="entry name" value="ECF_CbiQ"/>
</dbReference>
<keyword evidence="3" id="KW-0812">Transmembrane</keyword>
<dbReference type="InterPro" id="IPR003339">
    <property type="entry name" value="ABC/ECF_trnsptr_transmembrane"/>
</dbReference>
<evidence type="ECO:0000256" key="5">
    <source>
        <dbReference type="ARBA" id="ARBA00023136"/>
    </source>
</evidence>
<dbReference type="PANTHER" id="PTHR34857:SF2">
    <property type="entry name" value="SLL0384 PROTEIN"/>
    <property type="match status" value="1"/>
</dbReference>
<keyword evidence="4" id="KW-1133">Transmembrane helix</keyword>
<reference evidence="6 7" key="1">
    <citation type="submission" date="2014-10" db="EMBL/GenBank/DDBJ databases">
        <title>Genome sequence of Clostridium aceticum DSM 1496.</title>
        <authorList>
            <person name="Poehlein A."/>
            <person name="Schiel-Bengelsdorf B."/>
            <person name="Gottschalk G."/>
            <person name="Duerre P."/>
            <person name="Daniel R."/>
        </authorList>
    </citation>
    <scope>NUCLEOTIDE SEQUENCE [LARGE SCALE GENOMIC DNA]</scope>
    <source>
        <strain evidence="6 7">DSM 1496</strain>
    </source>
</reference>
<sequence length="251" mass="28611">MALKSIPTIKNSLPSTRKSSWVHSWETRIKASTCIMMTFALVSLKTPELLMLSFALLTLIVLSMGISPKQIIIRIGFFSPFLLLMTVPILVGGGLPISQERLQLALLLLFKSLSALLIMFIMFFSQPMPVLLNGLSHMKLPPFFISIVFLSWRYVFLLWEKLNQFYKALKARLFQPSFHTKSFKIYGEIMGGMVIRSIDSSEKIHKAMLSRGFNGKMPTASPKVITTLDVFKSIFIISSVMFLHIIEKWWL</sequence>
<name>A0A0D8I7P1_9CLOT</name>
<dbReference type="PANTHER" id="PTHR34857">
    <property type="entry name" value="SLL0384 PROTEIN"/>
    <property type="match status" value="1"/>
</dbReference>
<dbReference type="OrthoDB" id="8585740at2"/>
<evidence type="ECO:0000256" key="4">
    <source>
        <dbReference type="ARBA" id="ARBA00022989"/>
    </source>
</evidence>
<dbReference type="PATRIC" id="fig|84022.5.peg.1060"/>
<dbReference type="STRING" id="84022.CACET_c38110"/>
<evidence type="ECO:0000313" key="6">
    <source>
        <dbReference type="EMBL" id="AKL97239.1"/>
    </source>
</evidence>
<gene>
    <name evidence="6" type="primary">cbiQ4</name>
    <name evidence="6" type="ORF">CACET_c38110</name>
</gene>
<dbReference type="AlphaFoldDB" id="A0A0D8I7P1"/>
<organism evidence="6 7">
    <name type="scientific">Clostridium aceticum</name>
    <dbReference type="NCBI Taxonomy" id="84022"/>
    <lineage>
        <taxon>Bacteria</taxon>
        <taxon>Bacillati</taxon>
        <taxon>Bacillota</taxon>
        <taxon>Clostridia</taxon>
        <taxon>Eubacteriales</taxon>
        <taxon>Clostridiaceae</taxon>
        <taxon>Clostridium</taxon>
    </lineage>
</organism>
<dbReference type="Pfam" id="PF02361">
    <property type="entry name" value="CbiQ"/>
    <property type="match status" value="1"/>
</dbReference>
<protein>
    <submittedName>
        <fullName evidence="6">Cobalt ABC transport system permease protein CbiQ</fullName>
    </submittedName>
</protein>
<comment type="subcellular location">
    <subcellularLocation>
        <location evidence="1">Cell membrane</location>
        <topology evidence="1">Multi-pass membrane protein</topology>
    </subcellularLocation>
</comment>
<dbReference type="EMBL" id="CP009687">
    <property type="protein sequence ID" value="AKL97239.1"/>
    <property type="molecule type" value="Genomic_DNA"/>
</dbReference>
<keyword evidence="5" id="KW-0472">Membrane</keyword>
<dbReference type="Proteomes" id="UP000035704">
    <property type="component" value="Chromosome"/>
</dbReference>
<dbReference type="CDD" id="cd16914">
    <property type="entry name" value="EcfT"/>
    <property type="match status" value="1"/>
</dbReference>
<dbReference type="RefSeq" id="WP_044825575.1">
    <property type="nucleotide sequence ID" value="NZ_CP009687.1"/>
</dbReference>
<dbReference type="GO" id="GO:0006824">
    <property type="term" value="P:cobalt ion transport"/>
    <property type="evidence" value="ECO:0007669"/>
    <property type="project" value="InterPro"/>
</dbReference>
<proteinExistence type="predicted"/>
<evidence type="ECO:0000256" key="2">
    <source>
        <dbReference type="ARBA" id="ARBA00022475"/>
    </source>
</evidence>
<keyword evidence="7" id="KW-1185">Reference proteome</keyword>
<dbReference type="NCBIfam" id="TIGR02454">
    <property type="entry name" value="ECF_T_CbiQ"/>
    <property type="match status" value="1"/>
</dbReference>
<keyword evidence="2" id="KW-1003">Cell membrane</keyword>
<accession>A0A0D8I7P1</accession>
<dbReference type="KEGG" id="cace:CACET_c38110"/>
<evidence type="ECO:0000256" key="3">
    <source>
        <dbReference type="ARBA" id="ARBA00022692"/>
    </source>
</evidence>
<evidence type="ECO:0000313" key="7">
    <source>
        <dbReference type="Proteomes" id="UP000035704"/>
    </source>
</evidence>
<dbReference type="GO" id="GO:0043190">
    <property type="term" value="C:ATP-binding cassette (ABC) transporter complex"/>
    <property type="evidence" value="ECO:0007669"/>
    <property type="project" value="InterPro"/>
</dbReference>